<dbReference type="EMBL" id="JBEDUW010000001">
    <property type="protein sequence ID" value="KAK9950339.1"/>
    <property type="molecule type" value="Genomic_DNA"/>
</dbReference>
<sequence>MPSSSQNCKQPPHPTVPRSPLPCLLRATATTISTKHCPELRCLCSSLLVRSKLTTPSISQTPDTDHRCSLSGFPRQQPSQASPCFSHNAAVPALCPNYSSDVAVPCRRCNCRRLHPKCPAMAWPSLLSTIHAVPSRGHSRRRSIRSPLALLAAVVLLCPVYDTAKPSPVPSLSRINRRTNLFPSPPLQPDKFHLPLLSSSIFLVVIYHPRLHPPSSSSSTIIVIMHHPRRHPPSTSSSMSSSIIIVAIHHPHRHPPSS</sequence>
<reference evidence="1 2" key="1">
    <citation type="journal article" date="2023" name="G3 (Bethesda)">
        <title>A chromosome-length genome assembly and annotation of blackberry (Rubus argutus, cv. 'Hillquist').</title>
        <authorList>
            <person name="Bruna T."/>
            <person name="Aryal R."/>
            <person name="Dudchenko O."/>
            <person name="Sargent D.J."/>
            <person name="Mead D."/>
            <person name="Buti M."/>
            <person name="Cavallini A."/>
            <person name="Hytonen T."/>
            <person name="Andres J."/>
            <person name="Pham M."/>
            <person name="Weisz D."/>
            <person name="Mascagni F."/>
            <person name="Usai G."/>
            <person name="Natali L."/>
            <person name="Bassil N."/>
            <person name="Fernandez G.E."/>
            <person name="Lomsadze A."/>
            <person name="Armour M."/>
            <person name="Olukolu B."/>
            <person name="Poorten T."/>
            <person name="Britton C."/>
            <person name="Davik J."/>
            <person name="Ashrafi H."/>
            <person name="Aiden E.L."/>
            <person name="Borodovsky M."/>
            <person name="Worthington M."/>
        </authorList>
    </citation>
    <scope>NUCLEOTIDE SEQUENCE [LARGE SCALE GENOMIC DNA]</scope>
    <source>
        <strain evidence="1">PI 553951</strain>
    </source>
</reference>
<name>A0AAW1YP20_RUBAR</name>
<accession>A0AAW1YP20</accession>
<dbReference type="AlphaFoldDB" id="A0AAW1YP20"/>
<protein>
    <submittedName>
        <fullName evidence="1">Uncharacterized protein</fullName>
    </submittedName>
</protein>
<proteinExistence type="predicted"/>
<comment type="caution">
    <text evidence="1">The sequence shown here is derived from an EMBL/GenBank/DDBJ whole genome shotgun (WGS) entry which is preliminary data.</text>
</comment>
<organism evidence="1 2">
    <name type="scientific">Rubus argutus</name>
    <name type="common">Southern blackberry</name>
    <dbReference type="NCBI Taxonomy" id="59490"/>
    <lineage>
        <taxon>Eukaryota</taxon>
        <taxon>Viridiplantae</taxon>
        <taxon>Streptophyta</taxon>
        <taxon>Embryophyta</taxon>
        <taxon>Tracheophyta</taxon>
        <taxon>Spermatophyta</taxon>
        <taxon>Magnoliopsida</taxon>
        <taxon>eudicotyledons</taxon>
        <taxon>Gunneridae</taxon>
        <taxon>Pentapetalae</taxon>
        <taxon>rosids</taxon>
        <taxon>fabids</taxon>
        <taxon>Rosales</taxon>
        <taxon>Rosaceae</taxon>
        <taxon>Rosoideae</taxon>
        <taxon>Rosoideae incertae sedis</taxon>
        <taxon>Rubus</taxon>
    </lineage>
</organism>
<evidence type="ECO:0000313" key="2">
    <source>
        <dbReference type="Proteomes" id="UP001457282"/>
    </source>
</evidence>
<keyword evidence="2" id="KW-1185">Reference proteome</keyword>
<evidence type="ECO:0000313" key="1">
    <source>
        <dbReference type="EMBL" id="KAK9950339.1"/>
    </source>
</evidence>
<dbReference type="Proteomes" id="UP001457282">
    <property type="component" value="Unassembled WGS sequence"/>
</dbReference>
<gene>
    <name evidence="1" type="ORF">M0R45_005833</name>
</gene>